<dbReference type="PROSITE" id="PS51419">
    <property type="entry name" value="RAB"/>
    <property type="match status" value="1"/>
</dbReference>
<dbReference type="GO" id="GO:0005525">
    <property type="term" value="F:GTP binding"/>
    <property type="evidence" value="ECO:0007669"/>
    <property type="project" value="UniProtKB-KW"/>
</dbReference>
<dbReference type="InterPro" id="IPR005225">
    <property type="entry name" value="Small_GTP-bd"/>
</dbReference>
<evidence type="ECO:0000256" key="1">
    <source>
        <dbReference type="ARBA" id="ARBA00022741"/>
    </source>
</evidence>
<dbReference type="SMART" id="SM00175">
    <property type="entry name" value="RAB"/>
    <property type="match status" value="1"/>
</dbReference>
<reference evidence="3 4" key="1">
    <citation type="journal article" date="2018" name="BMC Genomics">
        <title>The genome of Naegleria lovaniensis, the basis for a comparative approach to unravel pathogenicity factors of the human pathogenic amoeba N. fowleri.</title>
        <authorList>
            <person name="Liechti N."/>
            <person name="Schurch N."/>
            <person name="Bruggmann R."/>
            <person name="Wittwer M."/>
        </authorList>
    </citation>
    <scope>NUCLEOTIDE SEQUENCE [LARGE SCALE GENOMIC DNA]</scope>
    <source>
        <strain evidence="3 4">ATCC 30569</strain>
    </source>
</reference>
<dbReference type="Pfam" id="PF00071">
    <property type="entry name" value="Ras"/>
    <property type="match status" value="1"/>
</dbReference>
<evidence type="ECO:0000313" key="3">
    <source>
        <dbReference type="EMBL" id="KAG2378715.1"/>
    </source>
</evidence>
<dbReference type="InterPro" id="IPR027417">
    <property type="entry name" value="P-loop_NTPase"/>
</dbReference>
<evidence type="ECO:0000313" key="4">
    <source>
        <dbReference type="Proteomes" id="UP000816034"/>
    </source>
</evidence>
<dbReference type="Proteomes" id="UP000816034">
    <property type="component" value="Unassembled WGS sequence"/>
</dbReference>
<keyword evidence="4" id="KW-1185">Reference proteome</keyword>
<dbReference type="CDD" id="cd00157">
    <property type="entry name" value="Rho"/>
    <property type="match status" value="1"/>
</dbReference>
<gene>
    <name evidence="3" type="ORF">C9374_007863</name>
</gene>
<organism evidence="3 4">
    <name type="scientific">Naegleria lovaniensis</name>
    <name type="common">Amoeba</name>
    <dbReference type="NCBI Taxonomy" id="51637"/>
    <lineage>
        <taxon>Eukaryota</taxon>
        <taxon>Discoba</taxon>
        <taxon>Heterolobosea</taxon>
        <taxon>Tetramitia</taxon>
        <taxon>Eutetramitia</taxon>
        <taxon>Vahlkampfiidae</taxon>
        <taxon>Naegleria</taxon>
    </lineage>
</organism>
<evidence type="ECO:0000256" key="2">
    <source>
        <dbReference type="ARBA" id="ARBA00023134"/>
    </source>
</evidence>
<dbReference type="AlphaFoldDB" id="A0AA88KGL1"/>
<protein>
    <recommendedName>
        <fullName evidence="5">Rho family small GTPase</fullName>
    </recommendedName>
</protein>
<proteinExistence type="predicted"/>
<dbReference type="EMBL" id="PYSW02000031">
    <property type="protein sequence ID" value="KAG2378715.1"/>
    <property type="molecule type" value="Genomic_DNA"/>
</dbReference>
<dbReference type="InterPro" id="IPR001806">
    <property type="entry name" value="Small_GTPase"/>
</dbReference>
<sequence>MVMSEMCSIGKEIPNVRVCDDDLVWKNYYFKKLNEWKSNVEKEHAERVQWYSNEKERNYYLNTYFNIKLDLTKLEQVTTNFKQELIHIMKCAHEQADQQLHSRKKWIDSISLNVNNQELKESPFRFFTLNEIENILTTFNTVKKVVVIGSKQVGKTSLLITATSGEFPHEYIPPIFDNYSPGVIHWQDYPQFSFWDTRDGEDYARLRPLSYEHCDLFLLCFSCVDIHSFHETVEPFIPEIRKFISVTQTLDLEPVPLILVATKTDARDTNSILRKNLLLHHHEYPISMEEGMSLAKKLGCLTYIETSAIEKGNLSNFTTLLGKCLSIPITQRLRNQVDNSNRSPRKCDIQ</sequence>
<name>A0AA88KGL1_NAELO</name>
<dbReference type="PRINTS" id="PR00449">
    <property type="entry name" value="RASTRNSFRMNG"/>
</dbReference>
<dbReference type="GO" id="GO:0007264">
    <property type="term" value="P:small GTPase-mediated signal transduction"/>
    <property type="evidence" value="ECO:0007669"/>
    <property type="project" value="InterPro"/>
</dbReference>
<dbReference type="GeneID" id="68100317"/>
<dbReference type="InterPro" id="IPR003578">
    <property type="entry name" value="Small_GTPase_Rho"/>
</dbReference>
<dbReference type="SMART" id="SM00174">
    <property type="entry name" value="RHO"/>
    <property type="match status" value="1"/>
</dbReference>
<accession>A0AA88KGL1</accession>
<keyword evidence="1" id="KW-0547">Nucleotide-binding</keyword>
<dbReference type="PROSITE" id="PS51421">
    <property type="entry name" value="RAS"/>
    <property type="match status" value="1"/>
</dbReference>
<dbReference type="SMART" id="SM00173">
    <property type="entry name" value="RAS"/>
    <property type="match status" value="1"/>
</dbReference>
<dbReference type="RefSeq" id="XP_044545977.1">
    <property type="nucleotide sequence ID" value="XM_044697875.1"/>
</dbReference>
<dbReference type="Gene3D" id="3.40.50.300">
    <property type="entry name" value="P-loop containing nucleotide triphosphate hydrolases"/>
    <property type="match status" value="1"/>
</dbReference>
<dbReference type="NCBIfam" id="TIGR00231">
    <property type="entry name" value="small_GTP"/>
    <property type="match status" value="1"/>
</dbReference>
<dbReference type="PROSITE" id="PS51420">
    <property type="entry name" value="RHO"/>
    <property type="match status" value="1"/>
</dbReference>
<evidence type="ECO:0008006" key="5">
    <source>
        <dbReference type="Google" id="ProtNLM"/>
    </source>
</evidence>
<comment type="caution">
    <text evidence="3">The sequence shown here is derived from an EMBL/GenBank/DDBJ whole genome shotgun (WGS) entry which is preliminary data.</text>
</comment>
<dbReference type="GO" id="GO:0003924">
    <property type="term" value="F:GTPase activity"/>
    <property type="evidence" value="ECO:0007669"/>
    <property type="project" value="InterPro"/>
</dbReference>
<dbReference type="SUPFAM" id="SSF52540">
    <property type="entry name" value="P-loop containing nucleoside triphosphate hydrolases"/>
    <property type="match status" value="1"/>
</dbReference>
<keyword evidence="2" id="KW-0342">GTP-binding</keyword>
<dbReference type="PANTHER" id="PTHR24072">
    <property type="entry name" value="RHO FAMILY GTPASE"/>
    <property type="match status" value="1"/>
</dbReference>